<dbReference type="Proteomes" id="UP000712281">
    <property type="component" value="Unassembled WGS sequence"/>
</dbReference>
<organism evidence="2 3">
    <name type="scientific">Brassica cretica</name>
    <name type="common">Mustard</name>
    <dbReference type="NCBI Taxonomy" id="69181"/>
    <lineage>
        <taxon>Eukaryota</taxon>
        <taxon>Viridiplantae</taxon>
        <taxon>Streptophyta</taxon>
        <taxon>Embryophyta</taxon>
        <taxon>Tracheophyta</taxon>
        <taxon>Spermatophyta</taxon>
        <taxon>Magnoliopsida</taxon>
        <taxon>eudicotyledons</taxon>
        <taxon>Gunneridae</taxon>
        <taxon>Pentapetalae</taxon>
        <taxon>rosids</taxon>
        <taxon>malvids</taxon>
        <taxon>Brassicales</taxon>
        <taxon>Brassicaceae</taxon>
        <taxon>Brassiceae</taxon>
        <taxon>Brassica</taxon>
    </lineage>
</organism>
<dbReference type="EMBL" id="QGKW02000717">
    <property type="protein sequence ID" value="KAF2598298.1"/>
    <property type="molecule type" value="Genomic_DNA"/>
</dbReference>
<feature type="region of interest" description="Disordered" evidence="1">
    <location>
        <begin position="1"/>
        <end position="66"/>
    </location>
</feature>
<feature type="compositionally biased region" description="Basic and acidic residues" evidence="1">
    <location>
        <begin position="22"/>
        <end position="41"/>
    </location>
</feature>
<evidence type="ECO:0000313" key="2">
    <source>
        <dbReference type="EMBL" id="KAF2598298.1"/>
    </source>
</evidence>
<feature type="compositionally biased region" description="Basic residues" evidence="1">
    <location>
        <begin position="56"/>
        <end position="66"/>
    </location>
</feature>
<dbReference type="AlphaFoldDB" id="A0A8S9KYS6"/>
<name>A0A8S9KYS6_BRACR</name>
<sequence length="66" mass="7797">MKPSQEEEGDKRTPQTIIEGNSETHETTPEHTRRAQRTDRETQEEEETFYLTTSKNRCRRTIAPHP</sequence>
<reference evidence="2" key="1">
    <citation type="submission" date="2019-12" db="EMBL/GenBank/DDBJ databases">
        <title>Genome sequencing and annotation of Brassica cretica.</title>
        <authorList>
            <person name="Studholme D.J."/>
            <person name="Sarris P.F."/>
        </authorList>
    </citation>
    <scope>NUCLEOTIDE SEQUENCE</scope>
    <source>
        <strain evidence="2">PFS-001/15</strain>
        <tissue evidence="2">Leaf</tissue>
    </source>
</reference>
<evidence type="ECO:0000256" key="1">
    <source>
        <dbReference type="SAM" id="MobiDB-lite"/>
    </source>
</evidence>
<accession>A0A8S9KYS6</accession>
<evidence type="ECO:0000313" key="3">
    <source>
        <dbReference type="Proteomes" id="UP000712281"/>
    </source>
</evidence>
<protein>
    <submittedName>
        <fullName evidence="2">Uncharacterized protein</fullName>
    </submittedName>
</protein>
<comment type="caution">
    <text evidence="2">The sequence shown here is derived from an EMBL/GenBank/DDBJ whole genome shotgun (WGS) entry which is preliminary data.</text>
</comment>
<gene>
    <name evidence="2" type="ORF">F2Q68_00012057</name>
</gene>
<proteinExistence type="predicted"/>